<sequence length="261" mass="29615">MPNEHLLLSGVTDAYYRHVRDTGYLAIDGLQASDVVAVETNPTTVDWAGCFALVNISDQWDAAVQPYRTIVIMQDNRVFKLKNSPASILRILHQQGRPHYDAMLRQVMAPVLGIHRNVAYVASDLCLLPVDQEAASNHSWVNWQPAEMNWDYRPDGTMLTRLGSVPLLWSVSERRIKRRVLNCRRLVSYLQGYGRALLPSRDVLGKSAVLGPDAESRVRKAVQLRWARRVVSLVDRVVDVVFLRLGLREIEVGDYSRMPEV</sequence>
<reference evidence="1 2" key="1">
    <citation type="submission" date="2016-03" db="EMBL/GenBank/DDBJ databases">
        <title>Pediococcus and Lactobacillus from brewery environment - whole genome sequencing and assembly.</title>
        <authorList>
            <person name="Behr J."/>
            <person name="Geissler A.J."/>
            <person name="Vogel R.F."/>
        </authorList>
    </citation>
    <scope>NUCLEOTIDE SEQUENCE [LARGE SCALE GENOMIC DNA]</scope>
    <source>
        <strain evidence="1 2">TMW 1.1995</strain>
    </source>
</reference>
<dbReference type="Proteomes" id="UP000093267">
    <property type="component" value="Chromosome"/>
</dbReference>
<dbReference type="KEGG" id="lpd:AYR62_01145"/>
<name>A0A1B2IVA3_9LACO</name>
<evidence type="ECO:0000313" key="2">
    <source>
        <dbReference type="Proteomes" id="UP000093267"/>
    </source>
</evidence>
<gene>
    <name evidence="1" type="ORF">AYR63_01795</name>
</gene>
<evidence type="ECO:0000313" key="1">
    <source>
        <dbReference type="EMBL" id="ANZ65996.1"/>
    </source>
</evidence>
<dbReference type="EMBL" id="CP014924">
    <property type="protein sequence ID" value="ANZ65996.1"/>
    <property type="molecule type" value="Genomic_DNA"/>
</dbReference>
<dbReference type="AlphaFoldDB" id="A0A1B2IVA3"/>
<accession>A0A1B2IVA3</accession>
<keyword evidence="2" id="KW-1185">Reference proteome</keyword>
<organism evidence="1 2">
    <name type="scientific">Secundilactobacillus paracollinoides</name>
    <dbReference type="NCBI Taxonomy" id="240427"/>
    <lineage>
        <taxon>Bacteria</taxon>
        <taxon>Bacillati</taxon>
        <taxon>Bacillota</taxon>
        <taxon>Bacilli</taxon>
        <taxon>Lactobacillales</taxon>
        <taxon>Lactobacillaceae</taxon>
        <taxon>Secundilactobacillus</taxon>
    </lineage>
</organism>
<dbReference type="RefSeq" id="WP_065901331.1">
    <property type="nucleotide sequence ID" value="NZ_JBEFOI010000029.1"/>
</dbReference>
<proteinExistence type="predicted"/>
<dbReference type="STRING" id="240427.AYR62_01145"/>
<protein>
    <submittedName>
        <fullName evidence="1">Uncharacterized protein</fullName>
    </submittedName>
</protein>